<organism evidence="1 2">
    <name type="scientific">Mycena albidolilacea</name>
    <dbReference type="NCBI Taxonomy" id="1033008"/>
    <lineage>
        <taxon>Eukaryota</taxon>
        <taxon>Fungi</taxon>
        <taxon>Dikarya</taxon>
        <taxon>Basidiomycota</taxon>
        <taxon>Agaricomycotina</taxon>
        <taxon>Agaricomycetes</taxon>
        <taxon>Agaricomycetidae</taxon>
        <taxon>Agaricales</taxon>
        <taxon>Marasmiineae</taxon>
        <taxon>Mycenaceae</taxon>
        <taxon>Mycena</taxon>
    </lineage>
</organism>
<gene>
    <name evidence="1" type="ORF">DFH08DRAFT_825984</name>
</gene>
<keyword evidence="2" id="KW-1185">Reference proteome</keyword>
<dbReference type="AlphaFoldDB" id="A0AAD6Z153"/>
<sequence length="106" mass="11319">MKFTLLTTTVLAYTTALVSFYRGGAIMLVNALGPRAGDAGQYLFDCVQGGSSKVLKIVNNCGANNCIIPGQYAHMTVELLGWLIHDPETGSNQNDYCAPSKDSGEE</sequence>
<reference evidence="1" key="1">
    <citation type="submission" date="2023-03" db="EMBL/GenBank/DDBJ databases">
        <title>Massive genome expansion in bonnet fungi (Mycena s.s.) driven by repeated elements and novel gene families across ecological guilds.</title>
        <authorList>
            <consortium name="Lawrence Berkeley National Laboratory"/>
            <person name="Harder C.B."/>
            <person name="Miyauchi S."/>
            <person name="Viragh M."/>
            <person name="Kuo A."/>
            <person name="Thoen E."/>
            <person name="Andreopoulos B."/>
            <person name="Lu D."/>
            <person name="Skrede I."/>
            <person name="Drula E."/>
            <person name="Henrissat B."/>
            <person name="Morin E."/>
            <person name="Kohler A."/>
            <person name="Barry K."/>
            <person name="LaButti K."/>
            <person name="Morin E."/>
            <person name="Salamov A."/>
            <person name="Lipzen A."/>
            <person name="Mereny Z."/>
            <person name="Hegedus B."/>
            <person name="Baldrian P."/>
            <person name="Stursova M."/>
            <person name="Weitz H."/>
            <person name="Taylor A."/>
            <person name="Grigoriev I.V."/>
            <person name="Nagy L.G."/>
            <person name="Martin F."/>
            <person name="Kauserud H."/>
        </authorList>
    </citation>
    <scope>NUCLEOTIDE SEQUENCE</scope>
    <source>
        <strain evidence="1">CBHHK002</strain>
    </source>
</reference>
<accession>A0AAD6Z153</accession>
<evidence type="ECO:0000313" key="1">
    <source>
        <dbReference type="EMBL" id="KAJ7303129.1"/>
    </source>
</evidence>
<protein>
    <submittedName>
        <fullName evidence="1">Uncharacterized protein</fullName>
    </submittedName>
</protein>
<proteinExistence type="predicted"/>
<dbReference type="Proteomes" id="UP001218218">
    <property type="component" value="Unassembled WGS sequence"/>
</dbReference>
<name>A0AAD6Z153_9AGAR</name>
<evidence type="ECO:0000313" key="2">
    <source>
        <dbReference type="Proteomes" id="UP001218218"/>
    </source>
</evidence>
<dbReference type="EMBL" id="JARIHO010000107">
    <property type="protein sequence ID" value="KAJ7303129.1"/>
    <property type="molecule type" value="Genomic_DNA"/>
</dbReference>
<comment type="caution">
    <text evidence="1">The sequence shown here is derived from an EMBL/GenBank/DDBJ whole genome shotgun (WGS) entry which is preliminary data.</text>
</comment>